<protein>
    <submittedName>
        <fullName evidence="2">Uncharacterized protein</fullName>
    </submittedName>
</protein>
<evidence type="ECO:0000313" key="2">
    <source>
        <dbReference type="WBParaSite" id="nRc.2.0.1.t40150-RA"/>
    </source>
</evidence>
<accession>A0A915KQ00</accession>
<reference evidence="2" key="1">
    <citation type="submission" date="2022-11" db="UniProtKB">
        <authorList>
            <consortium name="WormBaseParasite"/>
        </authorList>
    </citation>
    <scope>IDENTIFICATION</scope>
</reference>
<sequence length="108" mass="12067">MCCSPSMLGGVEKFSTTARMLSEQIFCARGSARRANIHAPSMLGEQLARRCARRTSPSTALNMLDEHACRATSRSMSRALDQDEHDDCISFFSDDLRMGMKYNLLIKT</sequence>
<dbReference type="Proteomes" id="UP000887565">
    <property type="component" value="Unplaced"/>
</dbReference>
<evidence type="ECO:0000313" key="1">
    <source>
        <dbReference type="Proteomes" id="UP000887565"/>
    </source>
</evidence>
<dbReference type="AlphaFoldDB" id="A0A915KQ00"/>
<organism evidence="1 2">
    <name type="scientific">Romanomermis culicivorax</name>
    <name type="common">Nematode worm</name>
    <dbReference type="NCBI Taxonomy" id="13658"/>
    <lineage>
        <taxon>Eukaryota</taxon>
        <taxon>Metazoa</taxon>
        <taxon>Ecdysozoa</taxon>
        <taxon>Nematoda</taxon>
        <taxon>Enoplea</taxon>
        <taxon>Dorylaimia</taxon>
        <taxon>Mermithida</taxon>
        <taxon>Mermithoidea</taxon>
        <taxon>Mermithidae</taxon>
        <taxon>Romanomermis</taxon>
    </lineage>
</organism>
<name>A0A915KQ00_ROMCU</name>
<proteinExistence type="predicted"/>
<keyword evidence="1" id="KW-1185">Reference proteome</keyword>
<dbReference type="WBParaSite" id="nRc.2.0.1.t40150-RA">
    <property type="protein sequence ID" value="nRc.2.0.1.t40150-RA"/>
    <property type="gene ID" value="nRc.2.0.1.g40150"/>
</dbReference>